<feature type="signal peptide" evidence="1">
    <location>
        <begin position="1"/>
        <end position="21"/>
    </location>
</feature>
<evidence type="ECO:0008006" key="4">
    <source>
        <dbReference type="Google" id="ProtNLM"/>
    </source>
</evidence>
<keyword evidence="1" id="KW-0732">Signal</keyword>
<dbReference type="EMBL" id="FOVF01000002">
    <property type="protein sequence ID" value="SFN01348.1"/>
    <property type="molecule type" value="Genomic_DNA"/>
</dbReference>
<proteinExistence type="predicted"/>
<sequence length="149" mass="16666">MKRTLARSLCLLALCALCACSHVSSFESPRTGTRLLVKNDAMTLPATRDLRGTSFGNYEFEAREGEGDAFYGILPLKFKGGHLAADIILFAPAAFFNLRSVFPFYEVDVAAGVIRYKEKRSDPWTEYRPKPEEAERARAFYAERASTAQ</sequence>
<keyword evidence="3" id="KW-1185">Reference proteome</keyword>
<dbReference type="RefSeq" id="WP_139224822.1">
    <property type="nucleotide sequence ID" value="NZ_FOVF01000002.1"/>
</dbReference>
<dbReference type="AlphaFoldDB" id="A0A1I4VJ99"/>
<dbReference type="Proteomes" id="UP000198575">
    <property type="component" value="Unassembled WGS sequence"/>
</dbReference>
<organism evidence="2 3">
    <name type="scientific">Dokdonella immobilis</name>
    <dbReference type="NCBI Taxonomy" id="578942"/>
    <lineage>
        <taxon>Bacteria</taxon>
        <taxon>Pseudomonadati</taxon>
        <taxon>Pseudomonadota</taxon>
        <taxon>Gammaproteobacteria</taxon>
        <taxon>Lysobacterales</taxon>
        <taxon>Rhodanobacteraceae</taxon>
        <taxon>Dokdonella</taxon>
    </lineage>
</organism>
<dbReference type="PROSITE" id="PS51257">
    <property type="entry name" value="PROKAR_LIPOPROTEIN"/>
    <property type="match status" value="1"/>
</dbReference>
<accession>A0A1I4VJ99</accession>
<evidence type="ECO:0000256" key="1">
    <source>
        <dbReference type="SAM" id="SignalP"/>
    </source>
</evidence>
<dbReference type="OrthoDB" id="7011540at2"/>
<feature type="chain" id="PRO_5011636045" description="Lipoprotein" evidence="1">
    <location>
        <begin position="22"/>
        <end position="149"/>
    </location>
</feature>
<reference evidence="2 3" key="1">
    <citation type="submission" date="2016-10" db="EMBL/GenBank/DDBJ databases">
        <authorList>
            <person name="de Groot N.N."/>
        </authorList>
    </citation>
    <scope>NUCLEOTIDE SEQUENCE [LARGE SCALE GENOMIC DNA]</scope>
    <source>
        <strain evidence="2 3">CGMCC 1.7659</strain>
    </source>
</reference>
<gene>
    <name evidence="2" type="ORF">SAMN05216289_102162</name>
</gene>
<evidence type="ECO:0000313" key="2">
    <source>
        <dbReference type="EMBL" id="SFN01348.1"/>
    </source>
</evidence>
<protein>
    <recommendedName>
        <fullName evidence="4">Lipoprotein</fullName>
    </recommendedName>
</protein>
<evidence type="ECO:0000313" key="3">
    <source>
        <dbReference type="Proteomes" id="UP000198575"/>
    </source>
</evidence>
<name>A0A1I4VJ99_9GAMM</name>